<dbReference type="Proteomes" id="UP000002220">
    <property type="component" value="Chromosome"/>
</dbReference>
<sequence length="64" mass="7122">MHVRDAFWLVTSIVQEADEDIRPLPPALTANVTLRGAKTTPFRKAFRACHPNASHPSPILFVGR</sequence>
<evidence type="ECO:0000313" key="2">
    <source>
        <dbReference type="Proteomes" id="UP000002220"/>
    </source>
</evidence>
<keyword evidence="2" id="KW-1185">Reference proteome</keyword>
<protein>
    <submittedName>
        <fullName evidence="1">Uncharacterized protein</fullName>
    </submittedName>
</protein>
<proteinExistence type="predicted"/>
<name>D5SSL2_PLAL2</name>
<accession>D5SSL2</accession>
<dbReference type="AlphaFoldDB" id="D5SSL2"/>
<dbReference type="EMBL" id="CP001744">
    <property type="protein sequence ID" value="ADG66760.1"/>
    <property type="molecule type" value="Genomic_DNA"/>
</dbReference>
<evidence type="ECO:0000313" key="1">
    <source>
        <dbReference type="EMBL" id="ADG66760.1"/>
    </source>
</evidence>
<gene>
    <name evidence="1" type="ordered locus">Plim_0916</name>
</gene>
<organism evidence="1 2">
    <name type="scientific">Planctopirus limnophila (strain ATCC 43296 / DSM 3776 / IFAM 1008 / Mu 290)</name>
    <name type="common">Planctomyces limnophilus</name>
    <dbReference type="NCBI Taxonomy" id="521674"/>
    <lineage>
        <taxon>Bacteria</taxon>
        <taxon>Pseudomonadati</taxon>
        <taxon>Planctomycetota</taxon>
        <taxon>Planctomycetia</taxon>
        <taxon>Planctomycetales</taxon>
        <taxon>Planctomycetaceae</taxon>
        <taxon>Planctopirus</taxon>
    </lineage>
</organism>
<reference evidence="1 2" key="1">
    <citation type="journal article" date="2010" name="Stand. Genomic Sci.">
        <title>Complete genome sequence of Planctomyces limnophilus type strain (Mu 290).</title>
        <authorList>
            <person name="Labutti K."/>
            <person name="Sikorski J."/>
            <person name="Schneider S."/>
            <person name="Nolan M."/>
            <person name="Lucas S."/>
            <person name="Glavina Del Rio T."/>
            <person name="Tice H."/>
            <person name="Cheng J.F."/>
            <person name="Goodwin L."/>
            <person name="Pitluck S."/>
            <person name="Liolios K."/>
            <person name="Ivanova N."/>
            <person name="Mavromatis K."/>
            <person name="Mikhailova N."/>
            <person name="Pati A."/>
            <person name="Chen A."/>
            <person name="Palaniappan K."/>
            <person name="Land M."/>
            <person name="Hauser L."/>
            <person name="Chang Y.J."/>
            <person name="Jeffries C.D."/>
            <person name="Tindall B.J."/>
            <person name="Rohde M."/>
            <person name="Goker M."/>
            <person name="Woyke T."/>
            <person name="Bristow J."/>
            <person name="Eisen J.A."/>
            <person name="Markowitz V."/>
            <person name="Hugenholtz P."/>
            <person name="Kyrpides N.C."/>
            <person name="Klenk H.P."/>
            <person name="Lapidus A."/>
        </authorList>
    </citation>
    <scope>NUCLEOTIDE SEQUENCE [LARGE SCALE GENOMIC DNA]</scope>
    <source>
        <strain evidence="2">ATCC 43296 / DSM 3776 / IFAM 1008 / Mu 290</strain>
    </source>
</reference>
<dbReference type="KEGG" id="plm:Plim_0916"/>
<dbReference type="HOGENOM" id="CLU_2863967_0_0_0"/>